<dbReference type="GO" id="GO:0004419">
    <property type="term" value="F:hydroxymethylglutaryl-CoA lyase activity"/>
    <property type="evidence" value="ECO:0007669"/>
    <property type="project" value="TreeGrafter"/>
</dbReference>
<dbReference type="Proteomes" id="UP000602050">
    <property type="component" value="Unassembled WGS sequence"/>
</dbReference>
<keyword evidence="3 5" id="KW-0456">Lyase</keyword>
<keyword evidence="2" id="KW-0479">Metal-binding</keyword>
<evidence type="ECO:0000256" key="2">
    <source>
        <dbReference type="ARBA" id="ARBA00022723"/>
    </source>
</evidence>
<evidence type="ECO:0000256" key="3">
    <source>
        <dbReference type="ARBA" id="ARBA00023239"/>
    </source>
</evidence>
<comment type="caution">
    <text evidence="5">The sequence shown here is derived from an EMBL/GenBank/DDBJ whole genome shotgun (WGS) entry which is preliminary data.</text>
</comment>
<dbReference type="FunFam" id="3.20.20.70:FF:000071">
    <property type="entry name" value="Hydroxymethylglutaryl-CoA lyase"/>
    <property type="match status" value="1"/>
</dbReference>
<dbReference type="RefSeq" id="WP_188390321.1">
    <property type="nucleotide sequence ID" value="NZ_BMEV01000001.1"/>
</dbReference>
<dbReference type="Gene3D" id="3.20.20.70">
    <property type="entry name" value="Aldolase class I"/>
    <property type="match status" value="1"/>
</dbReference>
<dbReference type="SUPFAM" id="SSF51569">
    <property type="entry name" value="Aldolase"/>
    <property type="match status" value="1"/>
</dbReference>
<dbReference type="InterPro" id="IPR000891">
    <property type="entry name" value="PYR_CT"/>
</dbReference>
<accession>A0A8J2ZNM3</accession>
<dbReference type="GO" id="GO:0046872">
    <property type="term" value="F:metal ion binding"/>
    <property type="evidence" value="ECO:0007669"/>
    <property type="project" value="UniProtKB-KW"/>
</dbReference>
<name>A0A8J2ZNM3_9BACI</name>
<dbReference type="GO" id="GO:0006552">
    <property type="term" value="P:L-leucine catabolic process"/>
    <property type="evidence" value="ECO:0007669"/>
    <property type="project" value="TreeGrafter"/>
</dbReference>
<dbReference type="Pfam" id="PF00682">
    <property type="entry name" value="HMGL-like"/>
    <property type="match status" value="1"/>
</dbReference>
<dbReference type="InterPro" id="IPR013785">
    <property type="entry name" value="Aldolase_TIM"/>
</dbReference>
<dbReference type="NCBIfam" id="NF004283">
    <property type="entry name" value="PRK05692.1"/>
    <property type="match status" value="1"/>
</dbReference>
<dbReference type="GO" id="GO:0046951">
    <property type="term" value="P:ketone body biosynthetic process"/>
    <property type="evidence" value="ECO:0007669"/>
    <property type="project" value="TreeGrafter"/>
</dbReference>
<evidence type="ECO:0000256" key="1">
    <source>
        <dbReference type="ARBA" id="ARBA00009405"/>
    </source>
</evidence>
<dbReference type="InterPro" id="IPR043594">
    <property type="entry name" value="HMGL"/>
</dbReference>
<feature type="domain" description="Pyruvate carboxyltransferase" evidence="4">
    <location>
        <begin position="7"/>
        <end position="273"/>
    </location>
</feature>
<dbReference type="AlphaFoldDB" id="A0A8J2ZNM3"/>
<comment type="similarity">
    <text evidence="1">Belongs to the HMG-CoA lyase family.</text>
</comment>
<dbReference type="PANTHER" id="PTHR42738">
    <property type="entry name" value="HYDROXYMETHYLGLUTARYL-COA LYASE"/>
    <property type="match status" value="1"/>
</dbReference>
<gene>
    <name evidence="5" type="ORF">GCM10010978_00180</name>
</gene>
<organism evidence="5 6">
    <name type="scientific">Compostibacillus humi</name>
    <dbReference type="NCBI Taxonomy" id="1245525"/>
    <lineage>
        <taxon>Bacteria</taxon>
        <taxon>Bacillati</taxon>
        <taxon>Bacillota</taxon>
        <taxon>Bacilli</taxon>
        <taxon>Bacillales</taxon>
        <taxon>Bacillaceae</taxon>
        <taxon>Compostibacillus</taxon>
    </lineage>
</organism>
<keyword evidence="6" id="KW-1185">Reference proteome</keyword>
<reference evidence="5" key="2">
    <citation type="submission" date="2020-09" db="EMBL/GenBank/DDBJ databases">
        <authorList>
            <person name="Sun Q."/>
            <person name="Zhou Y."/>
        </authorList>
    </citation>
    <scope>NUCLEOTIDE SEQUENCE</scope>
    <source>
        <strain evidence="5">CGMCC 1.12360</strain>
    </source>
</reference>
<proteinExistence type="inferred from homology"/>
<evidence type="ECO:0000313" key="5">
    <source>
        <dbReference type="EMBL" id="GGH67823.1"/>
    </source>
</evidence>
<evidence type="ECO:0000313" key="6">
    <source>
        <dbReference type="Proteomes" id="UP000602050"/>
    </source>
</evidence>
<sequence length="305" mass="33000">MQLPAYVQVNDVLLRDGLQLEEKLLTVEEKLELAEGLMLAGVTSLEFGSFVHPKLVPQMANSGELFSRLKDSPADFVALVPNVKGAENASEAGVPRVNVVFSASNTHNLQNIRQTTEESLENVKKIKAICDARGMKLDISIATSFGCPFEGRVPEERIFSIIASIAPLEPHVITLADTTGVANPKQVYDLVNKLQEKFPHVKWNLHFHDTRGMGLANILAGLQAGVTSFDASLGGLGGCPFAPGATGNVSTEDVVHMFHSMGIETGIDLDKLLETSKRLKDIIGHELSSSVLKAGKYDRKYPVPS</sequence>
<dbReference type="EMBL" id="BMEV01000001">
    <property type="protein sequence ID" value="GGH67823.1"/>
    <property type="molecule type" value="Genomic_DNA"/>
</dbReference>
<dbReference type="PANTHER" id="PTHR42738:SF7">
    <property type="entry name" value="HYDROXYMETHYLGLUTARYL-COA LYASE"/>
    <property type="match status" value="1"/>
</dbReference>
<dbReference type="CDD" id="cd07938">
    <property type="entry name" value="DRE_TIM_HMGL"/>
    <property type="match status" value="1"/>
</dbReference>
<dbReference type="PROSITE" id="PS50991">
    <property type="entry name" value="PYR_CT"/>
    <property type="match status" value="1"/>
</dbReference>
<protein>
    <submittedName>
        <fullName evidence="5">Hydroxymethylglutaryl-CoA lyase</fullName>
    </submittedName>
</protein>
<evidence type="ECO:0000259" key="4">
    <source>
        <dbReference type="PROSITE" id="PS50991"/>
    </source>
</evidence>
<reference evidence="5" key="1">
    <citation type="journal article" date="2014" name="Int. J. Syst. Evol. Microbiol.">
        <title>Complete genome sequence of Corynebacterium casei LMG S-19264T (=DSM 44701T), isolated from a smear-ripened cheese.</title>
        <authorList>
            <consortium name="US DOE Joint Genome Institute (JGI-PGF)"/>
            <person name="Walter F."/>
            <person name="Albersmeier A."/>
            <person name="Kalinowski J."/>
            <person name="Ruckert C."/>
        </authorList>
    </citation>
    <scope>NUCLEOTIDE SEQUENCE</scope>
    <source>
        <strain evidence="5">CGMCC 1.12360</strain>
    </source>
</reference>